<dbReference type="PROSITE" id="PS50082">
    <property type="entry name" value="WD_REPEATS_2"/>
    <property type="match status" value="4"/>
</dbReference>
<keyword evidence="1 3" id="KW-0853">WD repeat</keyword>
<evidence type="ECO:0000313" key="4">
    <source>
        <dbReference type="EMBL" id="ETO33314.1"/>
    </source>
</evidence>
<dbReference type="PROSITE" id="PS50294">
    <property type="entry name" value="WD_REPEATS_REGION"/>
    <property type="match status" value="1"/>
</dbReference>
<name>X6P5E2_RETFI</name>
<dbReference type="AlphaFoldDB" id="X6P5E2"/>
<dbReference type="InterPro" id="IPR020472">
    <property type="entry name" value="WD40_PAC1"/>
</dbReference>
<dbReference type="SUPFAM" id="SSF50978">
    <property type="entry name" value="WD40 repeat-like"/>
    <property type="match status" value="1"/>
</dbReference>
<protein>
    <submittedName>
        <fullName evidence="4">WD-40 repeat protein</fullName>
    </submittedName>
</protein>
<feature type="repeat" description="WD" evidence="3">
    <location>
        <begin position="183"/>
        <end position="208"/>
    </location>
</feature>
<organism evidence="4 5">
    <name type="scientific">Reticulomyxa filosa</name>
    <dbReference type="NCBI Taxonomy" id="46433"/>
    <lineage>
        <taxon>Eukaryota</taxon>
        <taxon>Sar</taxon>
        <taxon>Rhizaria</taxon>
        <taxon>Retaria</taxon>
        <taxon>Foraminifera</taxon>
        <taxon>Monothalamids</taxon>
        <taxon>Reticulomyxidae</taxon>
        <taxon>Reticulomyxa</taxon>
    </lineage>
</organism>
<reference evidence="4 5" key="1">
    <citation type="journal article" date="2013" name="Curr. Biol.">
        <title>The Genome of the Foraminiferan Reticulomyxa filosa.</title>
        <authorList>
            <person name="Glockner G."/>
            <person name="Hulsmann N."/>
            <person name="Schleicher M."/>
            <person name="Noegel A.A."/>
            <person name="Eichinger L."/>
            <person name="Gallinger C."/>
            <person name="Pawlowski J."/>
            <person name="Sierra R."/>
            <person name="Euteneuer U."/>
            <person name="Pillet L."/>
            <person name="Moustafa A."/>
            <person name="Platzer M."/>
            <person name="Groth M."/>
            <person name="Szafranski K."/>
            <person name="Schliwa M."/>
        </authorList>
    </citation>
    <scope>NUCLEOTIDE SEQUENCE [LARGE SCALE GENOMIC DNA]</scope>
</reference>
<comment type="caution">
    <text evidence="4">The sequence shown here is derived from an EMBL/GenBank/DDBJ whole genome shotgun (WGS) entry which is preliminary data.</text>
</comment>
<feature type="repeat" description="WD" evidence="3">
    <location>
        <begin position="243"/>
        <end position="267"/>
    </location>
</feature>
<feature type="repeat" description="WD" evidence="3">
    <location>
        <begin position="74"/>
        <end position="117"/>
    </location>
</feature>
<dbReference type="InterPro" id="IPR001680">
    <property type="entry name" value="WD40_rpt"/>
</dbReference>
<feature type="non-terminal residue" evidence="4">
    <location>
        <position position="267"/>
    </location>
</feature>
<evidence type="ECO:0000256" key="2">
    <source>
        <dbReference type="ARBA" id="ARBA00022737"/>
    </source>
</evidence>
<dbReference type="Pfam" id="PF00400">
    <property type="entry name" value="WD40"/>
    <property type="match status" value="4"/>
</dbReference>
<gene>
    <name evidence="4" type="ORF">RFI_03793</name>
</gene>
<dbReference type="Proteomes" id="UP000023152">
    <property type="component" value="Unassembled WGS sequence"/>
</dbReference>
<dbReference type="PANTHER" id="PTHR22847">
    <property type="entry name" value="WD40 REPEAT PROTEIN"/>
    <property type="match status" value="1"/>
</dbReference>
<dbReference type="SMART" id="SM00320">
    <property type="entry name" value="WD40"/>
    <property type="match status" value="4"/>
</dbReference>
<evidence type="ECO:0000256" key="3">
    <source>
        <dbReference type="PROSITE-ProRule" id="PRU00221"/>
    </source>
</evidence>
<accession>X6P5E2</accession>
<dbReference type="EMBL" id="ASPP01003495">
    <property type="protein sequence ID" value="ETO33314.1"/>
    <property type="molecule type" value="Genomic_DNA"/>
</dbReference>
<sequence>MTTITQQFLVSLHFQSFKKQLLEEEIQIIIQHWVRLSQIKLGWINDFDKIIANYKAVFIMFETFRSSSKLLSIFTGHTDYVWGIDYSIFDDRQFICSGSSDKTVCVWDIDTNKKIRSFNEHLGTVFCVKFSPYHYHNNHQNVICSSSMDKTIRFWDFKHNRQLQIFNEPGAICGIEFSSFNGGRYLCSGSFDKAVRLWDIETSKSLHIFSGHQDHVLCIDISPLKSNRNNIDKSNSIGVIGGDGYTICSGSADDTICIWDIETAKQL</sequence>
<dbReference type="Gene3D" id="2.130.10.10">
    <property type="entry name" value="YVTN repeat-like/Quinoprotein amine dehydrogenase"/>
    <property type="match status" value="2"/>
</dbReference>
<evidence type="ECO:0000313" key="5">
    <source>
        <dbReference type="Proteomes" id="UP000023152"/>
    </source>
</evidence>
<keyword evidence="2" id="KW-0677">Repeat</keyword>
<dbReference type="PROSITE" id="PS00678">
    <property type="entry name" value="WD_REPEATS_1"/>
    <property type="match status" value="4"/>
</dbReference>
<feature type="repeat" description="WD" evidence="3">
    <location>
        <begin position="118"/>
        <end position="165"/>
    </location>
</feature>
<dbReference type="PANTHER" id="PTHR22847:SF637">
    <property type="entry name" value="WD REPEAT DOMAIN 5B"/>
    <property type="match status" value="1"/>
</dbReference>
<keyword evidence="5" id="KW-1185">Reference proteome</keyword>
<proteinExistence type="predicted"/>
<dbReference type="InterPro" id="IPR019775">
    <property type="entry name" value="WD40_repeat_CS"/>
</dbReference>
<dbReference type="PRINTS" id="PR00320">
    <property type="entry name" value="GPROTEINBRPT"/>
</dbReference>
<dbReference type="GO" id="GO:1990234">
    <property type="term" value="C:transferase complex"/>
    <property type="evidence" value="ECO:0007669"/>
    <property type="project" value="UniProtKB-ARBA"/>
</dbReference>
<dbReference type="InterPro" id="IPR015943">
    <property type="entry name" value="WD40/YVTN_repeat-like_dom_sf"/>
</dbReference>
<evidence type="ECO:0000256" key="1">
    <source>
        <dbReference type="ARBA" id="ARBA00022574"/>
    </source>
</evidence>
<dbReference type="InterPro" id="IPR036322">
    <property type="entry name" value="WD40_repeat_dom_sf"/>
</dbReference>